<sequence length="50" mass="5802">MDSIRYNIIHPKPSGPACRYGLLFKVEPHCQLWQGIKRGLTFNRIHPKPS</sequence>
<evidence type="ECO:0000313" key="2">
    <source>
        <dbReference type="Proteomes" id="UP000595437"/>
    </source>
</evidence>
<feature type="non-terminal residue" evidence="1">
    <location>
        <position position="50"/>
    </location>
</feature>
<dbReference type="EMBL" id="CP045893">
    <property type="protein sequence ID" value="QQP54120.1"/>
    <property type="molecule type" value="Genomic_DNA"/>
</dbReference>
<keyword evidence="2" id="KW-1185">Reference proteome</keyword>
<dbReference type="Proteomes" id="UP000595437">
    <property type="component" value="Chromosome 4"/>
</dbReference>
<organism evidence="1 2">
    <name type="scientific">Caligus rogercresseyi</name>
    <name type="common">Sea louse</name>
    <dbReference type="NCBI Taxonomy" id="217165"/>
    <lineage>
        <taxon>Eukaryota</taxon>
        <taxon>Metazoa</taxon>
        <taxon>Ecdysozoa</taxon>
        <taxon>Arthropoda</taxon>
        <taxon>Crustacea</taxon>
        <taxon>Multicrustacea</taxon>
        <taxon>Hexanauplia</taxon>
        <taxon>Copepoda</taxon>
        <taxon>Siphonostomatoida</taxon>
        <taxon>Caligidae</taxon>
        <taxon>Caligus</taxon>
    </lineage>
</organism>
<reference evidence="2" key="1">
    <citation type="submission" date="2021-01" db="EMBL/GenBank/DDBJ databases">
        <title>Caligus Genome Assembly.</title>
        <authorList>
            <person name="Gallardo-Escarate C."/>
        </authorList>
    </citation>
    <scope>NUCLEOTIDE SEQUENCE [LARGE SCALE GENOMIC DNA]</scope>
</reference>
<name>A0A7T8KDV6_CALRO</name>
<proteinExistence type="predicted"/>
<dbReference type="AlphaFoldDB" id="A0A7T8KDV6"/>
<evidence type="ECO:0000313" key="1">
    <source>
        <dbReference type="EMBL" id="QQP54120.1"/>
    </source>
</evidence>
<protein>
    <submittedName>
        <fullName evidence="1">Uncharacterized protein</fullName>
    </submittedName>
</protein>
<accession>A0A7T8KDV6</accession>
<gene>
    <name evidence="1" type="ORF">FKW44_006840</name>
</gene>